<dbReference type="EMBL" id="QTSX02002939">
    <property type="protein sequence ID" value="KAJ9073042.1"/>
    <property type="molecule type" value="Genomic_DNA"/>
</dbReference>
<proteinExistence type="predicted"/>
<name>A0ACC2TEL9_9FUNG</name>
<dbReference type="Proteomes" id="UP001165960">
    <property type="component" value="Unassembled WGS sequence"/>
</dbReference>
<accession>A0ACC2TEL9</accession>
<organism evidence="1 2">
    <name type="scientific">Entomophthora muscae</name>
    <dbReference type="NCBI Taxonomy" id="34485"/>
    <lineage>
        <taxon>Eukaryota</taxon>
        <taxon>Fungi</taxon>
        <taxon>Fungi incertae sedis</taxon>
        <taxon>Zoopagomycota</taxon>
        <taxon>Entomophthoromycotina</taxon>
        <taxon>Entomophthoromycetes</taxon>
        <taxon>Entomophthorales</taxon>
        <taxon>Entomophthoraceae</taxon>
        <taxon>Entomophthora</taxon>
    </lineage>
</organism>
<comment type="caution">
    <text evidence="1">The sequence shown here is derived from an EMBL/GenBank/DDBJ whole genome shotgun (WGS) entry which is preliminary data.</text>
</comment>
<keyword evidence="2" id="KW-1185">Reference proteome</keyword>
<evidence type="ECO:0000313" key="2">
    <source>
        <dbReference type="Proteomes" id="UP001165960"/>
    </source>
</evidence>
<reference evidence="1" key="1">
    <citation type="submission" date="2022-04" db="EMBL/GenBank/DDBJ databases">
        <title>Genome of the entomopathogenic fungus Entomophthora muscae.</title>
        <authorList>
            <person name="Elya C."/>
            <person name="Lovett B.R."/>
            <person name="Lee E."/>
            <person name="Macias A.M."/>
            <person name="Hajek A.E."/>
            <person name="De Bivort B.L."/>
            <person name="Kasson M.T."/>
            <person name="De Fine Licht H.H."/>
            <person name="Stajich J.E."/>
        </authorList>
    </citation>
    <scope>NUCLEOTIDE SEQUENCE</scope>
    <source>
        <strain evidence="1">Berkeley</strain>
    </source>
</reference>
<sequence>MLQRYGPLLLASIAGVISGHYIFKPFIEESLNNNKDELIPSPKITEGAASISSESPSPQESDRPSN</sequence>
<protein>
    <submittedName>
        <fullName evidence="1">Uncharacterized protein</fullName>
    </submittedName>
</protein>
<evidence type="ECO:0000313" key="1">
    <source>
        <dbReference type="EMBL" id="KAJ9073042.1"/>
    </source>
</evidence>
<gene>
    <name evidence="1" type="ORF">DSO57_1020833</name>
</gene>